<feature type="region of interest" description="Disordered" evidence="1">
    <location>
        <begin position="1"/>
        <end position="34"/>
    </location>
</feature>
<comment type="caution">
    <text evidence="2">The sequence shown here is derived from an EMBL/GenBank/DDBJ whole genome shotgun (WGS) entry which is preliminary data.</text>
</comment>
<evidence type="ECO:0000256" key="1">
    <source>
        <dbReference type="SAM" id="MobiDB-lite"/>
    </source>
</evidence>
<accession>A0A0J1B392</accession>
<dbReference type="Proteomes" id="UP000036367">
    <property type="component" value="Unassembled WGS sequence"/>
</dbReference>
<keyword evidence="3" id="KW-1185">Reference proteome</keyword>
<gene>
    <name evidence="2" type="ORF">RISK_006816</name>
</gene>
<evidence type="ECO:0000313" key="3">
    <source>
        <dbReference type="Proteomes" id="UP000036367"/>
    </source>
</evidence>
<sequence>MAARLKGRTRFESGERNTEKNSVGQAAGFASDRNAKGVEDGDVFKIGSGGTESFV</sequence>
<dbReference type="EMBL" id="LECT01000055">
    <property type="protein sequence ID" value="KLU01247.1"/>
    <property type="molecule type" value="Genomic_DNA"/>
</dbReference>
<name>A0A0J1B392_RHOIS</name>
<organism evidence="2 3">
    <name type="scientific">Rhodopirellula islandica</name>
    <dbReference type="NCBI Taxonomy" id="595434"/>
    <lineage>
        <taxon>Bacteria</taxon>
        <taxon>Pseudomonadati</taxon>
        <taxon>Planctomycetota</taxon>
        <taxon>Planctomycetia</taxon>
        <taxon>Pirellulales</taxon>
        <taxon>Pirellulaceae</taxon>
        <taxon>Rhodopirellula</taxon>
    </lineage>
</organism>
<evidence type="ECO:0000313" key="2">
    <source>
        <dbReference type="EMBL" id="KLU01247.1"/>
    </source>
</evidence>
<reference evidence="2" key="1">
    <citation type="submission" date="2015-05" db="EMBL/GenBank/DDBJ databases">
        <title>Permanent draft genome of Rhodopirellula islandicus K833.</title>
        <authorList>
            <person name="Kizina J."/>
            <person name="Richter M."/>
            <person name="Glockner F.O."/>
            <person name="Harder J."/>
        </authorList>
    </citation>
    <scope>NUCLEOTIDE SEQUENCE [LARGE SCALE GENOMIC DNA]</scope>
    <source>
        <strain evidence="2">K833</strain>
    </source>
</reference>
<feature type="compositionally biased region" description="Basic and acidic residues" evidence="1">
    <location>
        <begin position="9"/>
        <end position="19"/>
    </location>
</feature>
<dbReference type="AlphaFoldDB" id="A0A0J1B392"/>
<proteinExistence type="predicted"/>
<protein>
    <submittedName>
        <fullName evidence="2">Uncharacterized protein</fullName>
    </submittedName>
</protein>
<dbReference type="PATRIC" id="fig|595434.4.peg.6490"/>